<comment type="caution">
    <text evidence="1">The sequence shown here is derived from an EMBL/GenBank/DDBJ whole genome shotgun (WGS) entry which is preliminary data.</text>
</comment>
<reference evidence="1 2" key="2">
    <citation type="journal article" date="2021" name="Curr. Genet.">
        <title>Genetic response to nitrogen starvation in the aggressive Eucalyptus foliar pathogen Teratosphaeria destructans.</title>
        <authorList>
            <person name="Havenga M."/>
            <person name="Wingfield B.D."/>
            <person name="Wingfield M.J."/>
            <person name="Dreyer L.L."/>
            <person name="Roets F."/>
            <person name="Aylward J."/>
        </authorList>
    </citation>
    <scope>NUCLEOTIDE SEQUENCE [LARGE SCALE GENOMIC DNA]</scope>
    <source>
        <strain evidence="1">CMW44962</strain>
    </source>
</reference>
<proteinExistence type="predicted"/>
<gene>
    <name evidence="1" type="ORF">Tdes44962_MAKER10236</name>
</gene>
<dbReference type="EMBL" id="RIBY02002159">
    <property type="protein sequence ID" value="KAH9823779.1"/>
    <property type="molecule type" value="Genomic_DNA"/>
</dbReference>
<evidence type="ECO:0000313" key="2">
    <source>
        <dbReference type="Proteomes" id="UP001138500"/>
    </source>
</evidence>
<protein>
    <submittedName>
        <fullName evidence="1">Uncharacterized protein</fullName>
    </submittedName>
</protein>
<dbReference type="Proteomes" id="UP001138500">
    <property type="component" value="Unassembled WGS sequence"/>
</dbReference>
<evidence type="ECO:0000313" key="1">
    <source>
        <dbReference type="EMBL" id="KAH9823779.1"/>
    </source>
</evidence>
<name>A0A9W7SMC9_9PEZI</name>
<reference evidence="1 2" key="1">
    <citation type="journal article" date="2018" name="IMA Fungus">
        <title>IMA Genome-F 10: Nine draft genome sequences of Claviceps purpurea s.lat., including C. arundinis, C. humidiphila, and C. cf. spartinae, pseudomolecules for the pitch canker pathogen Fusarium circinatum, draft genome of Davidsoniella eucalypti, Grosmannia galeiformis, Quambalaria eucalypti, and Teratosphaeria destructans.</title>
        <authorList>
            <person name="Wingfield B.D."/>
            <person name="Liu M."/>
            <person name="Nguyen H.D."/>
            <person name="Lane F.A."/>
            <person name="Morgan S.W."/>
            <person name="De Vos L."/>
            <person name="Wilken P.M."/>
            <person name="Duong T.A."/>
            <person name="Aylward J."/>
            <person name="Coetzee M.P."/>
            <person name="Dadej K."/>
            <person name="De Beer Z.W."/>
            <person name="Findlay W."/>
            <person name="Havenga M."/>
            <person name="Kolarik M."/>
            <person name="Menzies J.G."/>
            <person name="Naidoo K."/>
            <person name="Pochopski O."/>
            <person name="Shoukouhi P."/>
            <person name="Santana Q.C."/>
            <person name="Seifert K.A."/>
            <person name="Soal N."/>
            <person name="Steenkamp E.T."/>
            <person name="Tatham C.T."/>
            <person name="van der Nest M.A."/>
            <person name="Wingfield M.J."/>
        </authorList>
    </citation>
    <scope>NUCLEOTIDE SEQUENCE [LARGE SCALE GENOMIC DNA]</scope>
    <source>
        <strain evidence="1">CMW44962</strain>
    </source>
</reference>
<dbReference type="AlphaFoldDB" id="A0A9W7SMC9"/>
<accession>A0A9W7SMC9</accession>
<organism evidence="1 2">
    <name type="scientific">Teratosphaeria destructans</name>
    <dbReference type="NCBI Taxonomy" id="418781"/>
    <lineage>
        <taxon>Eukaryota</taxon>
        <taxon>Fungi</taxon>
        <taxon>Dikarya</taxon>
        <taxon>Ascomycota</taxon>
        <taxon>Pezizomycotina</taxon>
        <taxon>Dothideomycetes</taxon>
        <taxon>Dothideomycetidae</taxon>
        <taxon>Mycosphaerellales</taxon>
        <taxon>Teratosphaeriaceae</taxon>
        <taxon>Teratosphaeria</taxon>
    </lineage>
</organism>
<keyword evidence="2" id="KW-1185">Reference proteome</keyword>
<sequence>MLWLPASSTSAPISSPAYSCPAGACVGASVDAMAVAMATAVNVSSISRQFVVEDGAMIDGQLINRRDVRLRND</sequence>